<comment type="catalytic activity">
    <reaction evidence="5">
        <text>(6S)-5-formyl-5,6,7,8-tetrahydrofolate + ATP = (6R)-5,10-methenyltetrahydrofolate + ADP + phosphate</text>
        <dbReference type="Rhea" id="RHEA:10488"/>
        <dbReference type="ChEBI" id="CHEBI:30616"/>
        <dbReference type="ChEBI" id="CHEBI:43474"/>
        <dbReference type="ChEBI" id="CHEBI:57455"/>
        <dbReference type="ChEBI" id="CHEBI:57457"/>
        <dbReference type="ChEBI" id="CHEBI:456216"/>
        <dbReference type="EC" id="6.3.3.2"/>
    </reaction>
</comment>
<dbReference type="GO" id="GO:0030272">
    <property type="term" value="F:5-formyltetrahydrofolate cyclo-ligase activity"/>
    <property type="evidence" value="ECO:0007669"/>
    <property type="project" value="UniProtKB-EC"/>
</dbReference>
<dbReference type="SUPFAM" id="SSF100950">
    <property type="entry name" value="NagB/RpiA/CoA transferase-like"/>
    <property type="match status" value="1"/>
</dbReference>
<evidence type="ECO:0000313" key="7">
    <source>
        <dbReference type="Proteomes" id="UP000824031"/>
    </source>
</evidence>
<accession>A0A9D2F2F9</accession>
<evidence type="ECO:0000256" key="2">
    <source>
        <dbReference type="ARBA" id="ARBA00022741"/>
    </source>
</evidence>
<comment type="similarity">
    <text evidence="1 5">Belongs to the 5-formyltetrahydrofolate cyclo-ligase family.</text>
</comment>
<feature type="binding site" evidence="4">
    <location>
        <begin position="3"/>
        <end position="7"/>
    </location>
    <ligand>
        <name>ATP</name>
        <dbReference type="ChEBI" id="CHEBI:30616"/>
    </ligand>
</feature>
<comment type="cofactor">
    <cofactor evidence="5">
        <name>Mg(2+)</name>
        <dbReference type="ChEBI" id="CHEBI:18420"/>
    </cofactor>
</comment>
<evidence type="ECO:0000256" key="1">
    <source>
        <dbReference type="ARBA" id="ARBA00010638"/>
    </source>
</evidence>
<evidence type="ECO:0000313" key="6">
    <source>
        <dbReference type="EMBL" id="HIZ48123.1"/>
    </source>
</evidence>
<dbReference type="GO" id="GO:0046872">
    <property type="term" value="F:metal ion binding"/>
    <property type="evidence" value="ECO:0007669"/>
    <property type="project" value="UniProtKB-KW"/>
</dbReference>
<keyword evidence="2 4" id="KW-0547">Nucleotide-binding</keyword>
<dbReference type="Gene3D" id="3.40.50.10420">
    <property type="entry name" value="NagB/RpiA/CoA transferase-like"/>
    <property type="match status" value="1"/>
</dbReference>
<dbReference type="InterPro" id="IPR024185">
    <property type="entry name" value="FTHF_cligase-like_sf"/>
</dbReference>
<dbReference type="AlphaFoldDB" id="A0A9D2F2F9"/>
<reference evidence="6" key="2">
    <citation type="submission" date="2021-04" db="EMBL/GenBank/DDBJ databases">
        <authorList>
            <person name="Gilroy R."/>
        </authorList>
    </citation>
    <scope>NUCLEOTIDE SEQUENCE</scope>
    <source>
        <strain evidence="6">3436</strain>
    </source>
</reference>
<keyword evidence="6" id="KW-0436">Ligase</keyword>
<dbReference type="GO" id="GO:0005524">
    <property type="term" value="F:ATP binding"/>
    <property type="evidence" value="ECO:0007669"/>
    <property type="project" value="UniProtKB-KW"/>
</dbReference>
<dbReference type="NCBIfam" id="TIGR02727">
    <property type="entry name" value="MTHFS_bact"/>
    <property type="match status" value="1"/>
</dbReference>
<comment type="caution">
    <text evidence="6">The sequence shown here is derived from an EMBL/GenBank/DDBJ whole genome shotgun (WGS) entry which is preliminary data.</text>
</comment>
<dbReference type="PANTHER" id="PTHR23407">
    <property type="entry name" value="ATPASE INHIBITOR/5-FORMYLTETRAHYDROFOLATE CYCLO-LIGASE"/>
    <property type="match status" value="1"/>
</dbReference>
<dbReference type="PIRSF" id="PIRSF006806">
    <property type="entry name" value="FTHF_cligase"/>
    <property type="match status" value="1"/>
</dbReference>
<dbReference type="Pfam" id="PF01812">
    <property type="entry name" value="5-FTHF_cyc-lig"/>
    <property type="match status" value="1"/>
</dbReference>
<evidence type="ECO:0000256" key="5">
    <source>
        <dbReference type="RuleBase" id="RU361279"/>
    </source>
</evidence>
<dbReference type="GO" id="GO:0035999">
    <property type="term" value="P:tetrahydrofolate interconversion"/>
    <property type="evidence" value="ECO:0007669"/>
    <property type="project" value="TreeGrafter"/>
</dbReference>
<protein>
    <recommendedName>
        <fullName evidence="5">5-formyltetrahydrofolate cyclo-ligase</fullName>
        <ecNumber evidence="5">6.3.3.2</ecNumber>
    </recommendedName>
</protein>
<dbReference type="EC" id="6.3.3.2" evidence="5"/>
<dbReference type="PANTHER" id="PTHR23407:SF1">
    <property type="entry name" value="5-FORMYLTETRAHYDROFOLATE CYCLO-LIGASE"/>
    <property type="match status" value="1"/>
</dbReference>
<name>A0A9D2F2F9_9FIRM</name>
<keyword evidence="5" id="KW-0460">Magnesium</keyword>
<organism evidence="6 7">
    <name type="scientific">Candidatus Gemmiger excrementavium</name>
    <dbReference type="NCBI Taxonomy" id="2838608"/>
    <lineage>
        <taxon>Bacteria</taxon>
        <taxon>Bacillati</taxon>
        <taxon>Bacillota</taxon>
        <taxon>Clostridia</taxon>
        <taxon>Eubacteriales</taxon>
        <taxon>Gemmiger</taxon>
    </lineage>
</organism>
<keyword evidence="3 4" id="KW-0067">ATP-binding</keyword>
<feature type="binding site" evidence="4">
    <location>
        <begin position="129"/>
        <end position="137"/>
    </location>
    <ligand>
        <name>ATP</name>
        <dbReference type="ChEBI" id="CHEBI:30616"/>
    </ligand>
</feature>
<dbReference type="InterPro" id="IPR002698">
    <property type="entry name" value="FTHF_cligase"/>
</dbReference>
<reference evidence="6" key="1">
    <citation type="journal article" date="2021" name="PeerJ">
        <title>Extensive microbial diversity within the chicken gut microbiome revealed by metagenomics and culture.</title>
        <authorList>
            <person name="Gilroy R."/>
            <person name="Ravi A."/>
            <person name="Getino M."/>
            <person name="Pursley I."/>
            <person name="Horton D.L."/>
            <person name="Alikhan N.F."/>
            <person name="Baker D."/>
            <person name="Gharbi K."/>
            <person name="Hall N."/>
            <person name="Watson M."/>
            <person name="Adriaenssens E.M."/>
            <person name="Foster-Nyarko E."/>
            <person name="Jarju S."/>
            <person name="Secka A."/>
            <person name="Antonio M."/>
            <person name="Oren A."/>
            <person name="Chaudhuri R.R."/>
            <person name="La Ragione R."/>
            <person name="Hildebrand F."/>
            <person name="Pallen M.J."/>
        </authorList>
    </citation>
    <scope>NUCLEOTIDE SEQUENCE</scope>
    <source>
        <strain evidence="6">3436</strain>
    </source>
</reference>
<sequence>MTKQQARTRAKALRAALDQKALGRAMADALFGLPAWQQAHTVLAFASLPDEPDTEPILRRALAEGKRLLLPRVTGNGTMDWVEIPCLELLQRGAFGIPEPPANLPPVCPPADNGLALIPCLAAGRNGVRLGRGGGYYDRFLAHYRGSRLLLCPSALLLPELPCDPWDVAFAPSEILTEKGTLL</sequence>
<evidence type="ECO:0000256" key="4">
    <source>
        <dbReference type="PIRSR" id="PIRSR006806-1"/>
    </source>
</evidence>
<dbReference type="Proteomes" id="UP000824031">
    <property type="component" value="Unassembled WGS sequence"/>
</dbReference>
<gene>
    <name evidence="6" type="ORF">H9810_05335</name>
</gene>
<feature type="binding site" evidence="4">
    <location>
        <position position="51"/>
    </location>
    <ligand>
        <name>substrate</name>
    </ligand>
</feature>
<dbReference type="EMBL" id="DXBO01000079">
    <property type="protein sequence ID" value="HIZ48123.1"/>
    <property type="molecule type" value="Genomic_DNA"/>
</dbReference>
<dbReference type="InterPro" id="IPR037171">
    <property type="entry name" value="NagB/RpiA_transferase-like"/>
</dbReference>
<keyword evidence="5" id="KW-0479">Metal-binding</keyword>
<dbReference type="GO" id="GO:0009396">
    <property type="term" value="P:folic acid-containing compound biosynthetic process"/>
    <property type="evidence" value="ECO:0007669"/>
    <property type="project" value="TreeGrafter"/>
</dbReference>
<proteinExistence type="inferred from homology"/>
<evidence type="ECO:0000256" key="3">
    <source>
        <dbReference type="ARBA" id="ARBA00022840"/>
    </source>
</evidence>